<dbReference type="AlphaFoldDB" id="A0A545TQ32"/>
<evidence type="ECO:0000313" key="7">
    <source>
        <dbReference type="Proteomes" id="UP000315252"/>
    </source>
</evidence>
<evidence type="ECO:0000259" key="5">
    <source>
        <dbReference type="Pfam" id="PF00496"/>
    </source>
</evidence>
<protein>
    <submittedName>
        <fullName evidence="6">ABC transporter substrate-binding protein</fullName>
    </submittedName>
</protein>
<dbReference type="GO" id="GO:1904680">
    <property type="term" value="F:peptide transmembrane transporter activity"/>
    <property type="evidence" value="ECO:0007669"/>
    <property type="project" value="TreeGrafter"/>
</dbReference>
<dbReference type="InterPro" id="IPR030678">
    <property type="entry name" value="Peptide/Ni-bd"/>
</dbReference>
<keyword evidence="4" id="KW-0732">Signal</keyword>
<dbReference type="PANTHER" id="PTHR30290">
    <property type="entry name" value="PERIPLASMIC BINDING COMPONENT OF ABC TRANSPORTER"/>
    <property type="match status" value="1"/>
</dbReference>
<proteinExistence type="inferred from homology"/>
<name>A0A545TQ32_9PROT</name>
<comment type="subcellular location">
    <subcellularLocation>
        <location evidence="1">Periplasm</location>
    </subcellularLocation>
</comment>
<reference evidence="6 7" key="1">
    <citation type="submission" date="2019-06" db="EMBL/GenBank/DDBJ databases">
        <title>Whole genome sequence for Rhodospirillaceae sp. R148.</title>
        <authorList>
            <person name="Wang G."/>
        </authorList>
    </citation>
    <scope>NUCLEOTIDE SEQUENCE [LARGE SCALE GENOMIC DNA]</scope>
    <source>
        <strain evidence="6 7">R148</strain>
    </source>
</reference>
<evidence type="ECO:0000313" key="6">
    <source>
        <dbReference type="EMBL" id="TQV79335.1"/>
    </source>
</evidence>
<evidence type="ECO:0000256" key="1">
    <source>
        <dbReference type="ARBA" id="ARBA00004418"/>
    </source>
</evidence>
<dbReference type="InterPro" id="IPR039424">
    <property type="entry name" value="SBP_5"/>
</dbReference>
<dbReference type="EMBL" id="VHSH01000005">
    <property type="protein sequence ID" value="TQV79335.1"/>
    <property type="molecule type" value="Genomic_DNA"/>
</dbReference>
<keyword evidence="3" id="KW-0813">Transport</keyword>
<dbReference type="GO" id="GO:0043190">
    <property type="term" value="C:ATP-binding cassette (ABC) transporter complex"/>
    <property type="evidence" value="ECO:0007669"/>
    <property type="project" value="InterPro"/>
</dbReference>
<dbReference type="PIRSF" id="PIRSF002741">
    <property type="entry name" value="MppA"/>
    <property type="match status" value="1"/>
</dbReference>
<accession>A0A545TQ32</accession>
<comment type="similarity">
    <text evidence="2">Belongs to the bacterial solute-binding protein 5 family.</text>
</comment>
<comment type="caution">
    <text evidence="6">The sequence shown here is derived from an EMBL/GenBank/DDBJ whole genome shotgun (WGS) entry which is preliminary data.</text>
</comment>
<dbReference type="PANTHER" id="PTHR30290:SF9">
    <property type="entry name" value="OLIGOPEPTIDE-BINDING PROTEIN APPA"/>
    <property type="match status" value="1"/>
</dbReference>
<dbReference type="RefSeq" id="WP_142897559.1">
    <property type="nucleotide sequence ID" value="NZ_ML660056.1"/>
</dbReference>
<dbReference type="GO" id="GO:0030288">
    <property type="term" value="C:outer membrane-bounded periplasmic space"/>
    <property type="evidence" value="ECO:0007669"/>
    <property type="project" value="UniProtKB-ARBA"/>
</dbReference>
<dbReference type="Gene3D" id="3.10.105.10">
    <property type="entry name" value="Dipeptide-binding Protein, Domain 3"/>
    <property type="match status" value="1"/>
</dbReference>
<dbReference type="Pfam" id="PF00496">
    <property type="entry name" value="SBP_bac_5"/>
    <property type="match status" value="1"/>
</dbReference>
<dbReference type="OrthoDB" id="9803988at2"/>
<organism evidence="6 7">
    <name type="scientific">Denitrobaculum tricleocarpae</name>
    <dbReference type="NCBI Taxonomy" id="2591009"/>
    <lineage>
        <taxon>Bacteria</taxon>
        <taxon>Pseudomonadati</taxon>
        <taxon>Pseudomonadota</taxon>
        <taxon>Alphaproteobacteria</taxon>
        <taxon>Rhodospirillales</taxon>
        <taxon>Rhodospirillaceae</taxon>
        <taxon>Denitrobaculum</taxon>
    </lineage>
</organism>
<dbReference type="CDD" id="cd08503">
    <property type="entry name" value="PBP2_NikA_DppA_OppA_like_17"/>
    <property type="match status" value="1"/>
</dbReference>
<dbReference type="SUPFAM" id="SSF53850">
    <property type="entry name" value="Periplasmic binding protein-like II"/>
    <property type="match status" value="1"/>
</dbReference>
<evidence type="ECO:0000256" key="4">
    <source>
        <dbReference type="ARBA" id="ARBA00022729"/>
    </source>
</evidence>
<sequence length="571" mass="63309">MTEEALKENGKRLHPYVPELCEQLRQGAVGRREFLRTATLLGVSATAAYGMLGTITGEDLVPIAKAEGTPKKGGSFKLAMVVQEMTDPATFDWTEKSNVARHIVEYLTITGADNITRPYLAESWEASDDLKTWTFKLRQGVKWSNGDDFNADDVVFNFTRWLDPNTGSSNIGLFKSMTDTVDTGKKDDDGNAVTEQRMTPGAVEKVDDHTVRLNLNQPELSIPENLYNYPTAIVHRRFTEEGGDLSKNPVGTGAFELAEFAIGQQAVLRKRAEPYWGGEVYLDEIRYIDTGIDANAVMGALASKQVDAVYQLDATALDVVKRIPGVTIHQSDTAQTGVVRMQVTEKPFDDIRVRQAIVACCDNAKLLELSYRNLGAVGENHHVAKIHPEYAELPPLTVDYDRAKKLLAEAGYADGLEITCNVGNTDGPWEQAIVQAMKEMLAPANITLNVNVMPAAQYWEVWTKAPFSITAWTHRPLGVMVLNLAYRTGVPWNESGYANPEFDAALDEAGAILDVNERRKAMVKVQKILQDDAVMVQPYFRSVFTASVDKVKGFSGHPTRYHQFNKVWIDA</sequence>
<dbReference type="InterPro" id="IPR006311">
    <property type="entry name" value="TAT_signal"/>
</dbReference>
<dbReference type="PROSITE" id="PS51318">
    <property type="entry name" value="TAT"/>
    <property type="match status" value="1"/>
</dbReference>
<dbReference type="Proteomes" id="UP000315252">
    <property type="component" value="Unassembled WGS sequence"/>
</dbReference>
<feature type="domain" description="Solute-binding protein family 5" evidence="5">
    <location>
        <begin position="117"/>
        <end position="473"/>
    </location>
</feature>
<dbReference type="GO" id="GO:0015833">
    <property type="term" value="P:peptide transport"/>
    <property type="evidence" value="ECO:0007669"/>
    <property type="project" value="TreeGrafter"/>
</dbReference>
<dbReference type="InterPro" id="IPR000914">
    <property type="entry name" value="SBP_5_dom"/>
</dbReference>
<keyword evidence="7" id="KW-1185">Reference proteome</keyword>
<gene>
    <name evidence="6" type="ORF">FKG95_16960</name>
</gene>
<dbReference type="Gene3D" id="3.90.76.10">
    <property type="entry name" value="Dipeptide-binding Protein, Domain 1"/>
    <property type="match status" value="1"/>
</dbReference>
<dbReference type="Gene3D" id="3.40.190.10">
    <property type="entry name" value="Periplasmic binding protein-like II"/>
    <property type="match status" value="1"/>
</dbReference>
<evidence type="ECO:0000256" key="2">
    <source>
        <dbReference type="ARBA" id="ARBA00005695"/>
    </source>
</evidence>
<evidence type="ECO:0000256" key="3">
    <source>
        <dbReference type="ARBA" id="ARBA00022448"/>
    </source>
</evidence>